<evidence type="ECO:0000256" key="6">
    <source>
        <dbReference type="HAMAP-Rule" id="MF_01186"/>
    </source>
</evidence>
<dbReference type="GO" id="GO:0001530">
    <property type="term" value="F:lipopolysaccharide binding"/>
    <property type="evidence" value="ECO:0007669"/>
    <property type="project" value="TreeGrafter"/>
</dbReference>
<dbReference type="Gene3D" id="3.30.160.150">
    <property type="entry name" value="Lipoprotein like domain"/>
    <property type="match status" value="1"/>
</dbReference>
<evidence type="ECO:0000313" key="7">
    <source>
        <dbReference type="EMBL" id="MDP8085015.1"/>
    </source>
</evidence>
<keyword evidence="1 6" id="KW-0732">Signal</keyword>
<comment type="subcellular location">
    <subcellularLocation>
        <location evidence="6">Cell outer membrane</location>
        <topology evidence="6">Lipid-anchor</topology>
    </subcellularLocation>
</comment>
<comment type="subunit">
    <text evidence="6">Component of the lipopolysaccharide transport and assembly complex. Interacts with LptD.</text>
</comment>
<evidence type="ECO:0000256" key="5">
    <source>
        <dbReference type="ARBA" id="ARBA00023288"/>
    </source>
</evidence>
<keyword evidence="5 6" id="KW-0449">Lipoprotein</keyword>
<dbReference type="STRING" id="97481.SAMN05444853_10646"/>
<evidence type="ECO:0000313" key="10">
    <source>
        <dbReference type="Proteomes" id="UP001224812"/>
    </source>
</evidence>
<dbReference type="InterPro" id="IPR007485">
    <property type="entry name" value="LPS_assembly_LptE"/>
</dbReference>
<reference evidence="7 10" key="3">
    <citation type="journal article" date="2023" name="Front. Microbiol.">
        <title>Phylogeography and host specificity of Pasteurellaceae pathogenic to sea-farmed fish in the north-east Atlantic.</title>
        <authorList>
            <person name="Gulla S."/>
            <person name="Colquhoun D.J."/>
            <person name="Olsen A.B."/>
            <person name="Spilsberg B."/>
            <person name="Lagesen K."/>
            <person name="Aakesson C.P."/>
            <person name="Strom S."/>
            <person name="Manji F."/>
            <person name="Birkbeck T.H."/>
            <person name="Nilsen H.K."/>
        </authorList>
    </citation>
    <scope>NUCLEOTIDE SEQUENCE [LARGE SCALE GENOMIC DNA]</scope>
    <source>
        <strain evidence="7 10">VIO11850</strain>
    </source>
</reference>
<keyword evidence="10" id="KW-1185">Reference proteome</keyword>
<dbReference type="GeneID" id="83543604"/>
<protein>
    <recommendedName>
        <fullName evidence="6">LPS-assembly lipoprotein LptE</fullName>
    </recommendedName>
</protein>
<dbReference type="Proteomes" id="UP000198883">
    <property type="component" value="Unassembled WGS sequence"/>
</dbReference>
<gene>
    <name evidence="6 7" type="primary">lptE</name>
    <name evidence="7" type="ORF">QJT92_03610</name>
    <name evidence="8" type="ORF">SAMN05444853_10646</name>
</gene>
<dbReference type="EMBL" id="FOBN01000006">
    <property type="protein sequence ID" value="SEM14339.1"/>
    <property type="molecule type" value="Genomic_DNA"/>
</dbReference>
<reference evidence="8" key="1">
    <citation type="submission" date="2016-10" db="EMBL/GenBank/DDBJ databases">
        <authorList>
            <person name="de Groot N.N."/>
        </authorList>
    </citation>
    <scope>NUCLEOTIDE SEQUENCE [LARGE SCALE GENOMIC DNA]</scope>
    <source>
        <strain evidence="8">DSM 24204</strain>
    </source>
</reference>
<dbReference type="HAMAP" id="MF_01186">
    <property type="entry name" value="LPS_assembly_LptE"/>
    <property type="match status" value="1"/>
</dbReference>
<sequence>MYKKLSFIVVFFITTMLTACGWHFKNTEVLPKEFQTLTLQTSDQYSDMARALRSELLLNNVKLVPAQPNVAVLRLNSTTNGSRVASVFKQAREAEKILSVKVSTTVTIPNKGHYPIDVIVHRSFFDDSRAALAKSSEREMMIADMYQQAARRVIVKMVTLNPVFVEK</sequence>
<dbReference type="GO" id="GO:1990351">
    <property type="term" value="C:transporter complex"/>
    <property type="evidence" value="ECO:0007669"/>
    <property type="project" value="TreeGrafter"/>
</dbReference>
<proteinExistence type="inferred from homology"/>
<evidence type="ECO:0000256" key="3">
    <source>
        <dbReference type="ARBA" id="ARBA00023139"/>
    </source>
</evidence>
<dbReference type="PANTHER" id="PTHR38098">
    <property type="entry name" value="LPS-ASSEMBLY LIPOPROTEIN LPTE"/>
    <property type="match status" value="1"/>
</dbReference>
<dbReference type="GO" id="GO:0015920">
    <property type="term" value="P:lipopolysaccharide transport"/>
    <property type="evidence" value="ECO:0007669"/>
    <property type="project" value="TreeGrafter"/>
</dbReference>
<dbReference type="GO" id="GO:0009279">
    <property type="term" value="C:cell outer membrane"/>
    <property type="evidence" value="ECO:0007669"/>
    <property type="project" value="UniProtKB-SubCell"/>
</dbReference>
<evidence type="ECO:0000256" key="2">
    <source>
        <dbReference type="ARBA" id="ARBA00023136"/>
    </source>
</evidence>
<keyword evidence="2 6" id="KW-0472">Membrane</keyword>
<dbReference type="PANTHER" id="PTHR38098:SF1">
    <property type="entry name" value="LPS-ASSEMBLY LIPOPROTEIN LPTE"/>
    <property type="match status" value="1"/>
</dbReference>
<comment type="function">
    <text evidence="6">Together with LptD, is involved in the assembly of lipopolysaccharide (LPS) at the surface of the outer membrane. Required for the proper assembly of LptD. Binds LPS and may serve as the LPS recognition site at the outer membrane.</text>
</comment>
<keyword evidence="4 6" id="KW-0998">Cell outer membrane</keyword>
<reference evidence="9" key="2">
    <citation type="submission" date="2016-10" db="EMBL/GenBank/DDBJ databases">
        <authorList>
            <person name="Varghese N."/>
            <person name="Submissions S."/>
        </authorList>
    </citation>
    <scope>NUCLEOTIDE SEQUENCE [LARGE SCALE GENOMIC DNA]</scope>
    <source>
        <strain evidence="9">DSM 24204</strain>
    </source>
</reference>
<accession>A0A1H7VZP5</accession>
<dbReference type="PROSITE" id="PS51257">
    <property type="entry name" value="PROKAR_LIPOPROTEIN"/>
    <property type="match status" value="1"/>
</dbReference>
<dbReference type="EMBL" id="JASAVS010000005">
    <property type="protein sequence ID" value="MDP8085015.1"/>
    <property type="molecule type" value="Genomic_DNA"/>
</dbReference>
<evidence type="ECO:0000313" key="9">
    <source>
        <dbReference type="Proteomes" id="UP000198883"/>
    </source>
</evidence>
<keyword evidence="3 6" id="KW-0564">Palmitate</keyword>
<dbReference type="OrthoDB" id="5801564at2"/>
<dbReference type="RefSeq" id="WP_090921105.1">
    <property type="nucleotide sequence ID" value="NZ_CP016180.1"/>
</dbReference>
<name>A0A1H7VZP5_9PAST</name>
<evidence type="ECO:0000256" key="1">
    <source>
        <dbReference type="ARBA" id="ARBA00022729"/>
    </source>
</evidence>
<evidence type="ECO:0000313" key="8">
    <source>
        <dbReference type="EMBL" id="SEM14339.1"/>
    </source>
</evidence>
<comment type="similarity">
    <text evidence="6">Belongs to the LptE lipoprotein family.</text>
</comment>
<dbReference type="Pfam" id="PF04390">
    <property type="entry name" value="LptE"/>
    <property type="match status" value="1"/>
</dbReference>
<organism evidence="8 9">
    <name type="scientific">Phocoenobacter skyensis</name>
    <dbReference type="NCBI Taxonomy" id="97481"/>
    <lineage>
        <taxon>Bacteria</taxon>
        <taxon>Pseudomonadati</taxon>
        <taxon>Pseudomonadota</taxon>
        <taxon>Gammaproteobacteria</taxon>
        <taxon>Pasteurellales</taxon>
        <taxon>Pasteurellaceae</taxon>
        <taxon>Phocoenobacter</taxon>
    </lineage>
</organism>
<dbReference type="AlphaFoldDB" id="A0A1H7VZP5"/>
<dbReference type="Proteomes" id="UP001224812">
    <property type="component" value="Unassembled WGS sequence"/>
</dbReference>
<evidence type="ECO:0000256" key="4">
    <source>
        <dbReference type="ARBA" id="ARBA00023237"/>
    </source>
</evidence>
<dbReference type="GO" id="GO:0043165">
    <property type="term" value="P:Gram-negative-bacterium-type cell outer membrane assembly"/>
    <property type="evidence" value="ECO:0007669"/>
    <property type="project" value="UniProtKB-UniRule"/>
</dbReference>